<feature type="domain" description="PHD-type" evidence="4">
    <location>
        <begin position="7"/>
        <end position="93"/>
    </location>
</feature>
<dbReference type="AlphaFoldDB" id="A0A8J4FKT2"/>
<feature type="non-terminal residue" evidence="5">
    <location>
        <position position="93"/>
    </location>
</feature>
<evidence type="ECO:0000313" key="6">
    <source>
        <dbReference type="Proteomes" id="UP000747110"/>
    </source>
</evidence>
<evidence type="ECO:0000256" key="3">
    <source>
        <dbReference type="ARBA" id="ARBA00022833"/>
    </source>
</evidence>
<keyword evidence="3" id="KW-0862">Zinc</keyword>
<dbReference type="OrthoDB" id="2384350at2759"/>
<dbReference type="PROSITE" id="PS51805">
    <property type="entry name" value="EPHD"/>
    <property type="match status" value="1"/>
</dbReference>
<sequence length="93" mass="10201">MNAPPQWTLCAFCGQDRKAHNSSLGAFLGPLEDSNRSGVGVYVHRDCALWSSEVYHSSDGTKLRKVGQAIRRGRQLRCGYCGERGATLGCRLD</sequence>
<protein>
    <recommendedName>
        <fullName evidence="4">PHD-type domain-containing protein</fullName>
    </recommendedName>
</protein>
<evidence type="ECO:0000259" key="4">
    <source>
        <dbReference type="PROSITE" id="PS51805"/>
    </source>
</evidence>
<evidence type="ECO:0000313" key="5">
    <source>
        <dbReference type="EMBL" id="GIL74853.1"/>
    </source>
</evidence>
<dbReference type="Gene3D" id="3.30.40.10">
    <property type="entry name" value="Zinc/RING finger domain, C3HC4 (zinc finger)"/>
    <property type="match status" value="1"/>
</dbReference>
<dbReference type="Pfam" id="PF13771">
    <property type="entry name" value="zf-HC5HC2H"/>
    <property type="match status" value="1"/>
</dbReference>
<comment type="caution">
    <text evidence="5">The sequence shown here is derived from an EMBL/GenBank/DDBJ whole genome shotgun (WGS) entry which is preliminary data.</text>
</comment>
<dbReference type="Proteomes" id="UP000747110">
    <property type="component" value="Unassembled WGS sequence"/>
</dbReference>
<dbReference type="InterPro" id="IPR013083">
    <property type="entry name" value="Znf_RING/FYVE/PHD"/>
</dbReference>
<reference evidence="5" key="1">
    <citation type="journal article" date="2021" name="Proc. Natl. Acad. Sci. U.S.A.">
        <title>Three genomes in the algal genus Volvox reveal the fate of a haploid sex-determining region after a transition to homothallism.</title>
        <authorList>
            <person name="Yamamoto K."/>
            <person name="Hamaji T."/>
            <person name="Kawai-Toyooka H."/>
            <person name="Matsuzaki R."/>
            <person name="Takahashi F."/>
            <person name="Nishimura Y."/>
            <person name="Kawachi M."/>
            <person name="Noguchi H."/>
            <person name="Minakuchi Y."/>
            <person name="Umen J.G."/>
            <person name="Toyoda A."/>
            <person name="Nozaki H."/>
        </authorList>
    </citation>
    <scope>NUCLEOTIDE SEQUENCE</scope>
    <source>
        <strain evidence="5">NIES-3786</strain>
    </source>
</reference>
<name>A0A8J4FKT2_9CHLO</name>
<keyword evidence="1" id="KW-0479">Metal-binding</keyword>
<dbReference type="GO" id="GO:0008270">
    <property type="term" value="F:zinc ion binding"/>
    <property type="evidence" value="ECO:0007669"/>
    <property type="project" value="UniProtKB-KW"/>
</dbReference>
<evidence type="ECO:0000256" key="1">
    <source>
        <dbReference type="ARBA" id="ARBA00022723"/>
    </source>
</evidence>
<evidence type="ECO:0000256" key="2">
    <source>
        <dbReference type="ARBA" id="ARBA00022771"/>
    </source>
</evidence>
<dbReference type="EMBL" id="BNCP01000006">
    <property type="protein sequence ID" value="GIL74853.1"/>
    <property type="molecule type" value="Genomic_DNA"/>
</dbReference>
<dbReference type="InterPro" id="IPR034732">
    <property type="entry name" value="EPHD"/>
</dbReference>
<keyword evidence="6" id="KW-1185">Reference proteome</keyword>
<gene>
    <name evidence="5" type="ORF">Vretifemale_4718</name>
</gene>
<accession>A0A8J4FKT2</accession>
<proteinExistence type="predicted"/>
<organism evidence="5 6">
    <name type="scientific">Volvox reticuliferus</name>
    <dbReference type="NCBI Taxonomy" id="1737510"/>
    <lineage>
        <taxon>Eukaryota</taxon>
        <taxon>Viridiplantae</taxon>
        <taxon>Chlorophyta</taxon>
        <taxon>core chlorophytes</taxon>
        <taxon>Chlorophyceae</taxon>
        <taxon>CS clade</taxon>
        <taxon>Chlamydomonadales</taxon>
        <taxon>Volvocaceae</taxon>
        <taxon>Volvox</taxon>
    </lineage>
</organism>
<keyword evidence="2" id="KW-0863">Zinc-finger</keyword>